<evidence type="ECO:0000313" key="3">
    <source>
        <dbReference type="WBParaSite" id="SVE_2012500.1"/>
    </source>
</evidence>
<evidence type="ECO:0000256" key="1">
    <source>
        <dbReference type="SAM" id="Phobius"/>
    </source>
</evidence>
<name>A0A0K0G5U9_STRVS</name>
<feature type="transmembrane region" description="Helical" evidence="1">
    <location>
        <begin position="6"/>
        <end position="22"/>
    </location>
</feature>
<keyword evidence="1" id="KW-1133">Transmembrane helix</keyword>
<keyword evidence="1" id="KW-0472">Membrane</keyword>
<feature type="transmembrane region" description="Helical" evidence="1">
    <location>
        <begin position="151"/>
        <end position="171"/>
    </location>
</feature>
<evidence type="ECO:0000313" key="2">
    <source>
        <dbReference type="Proteomes" id="UP000035680"/>
    </source>
</evidence>
<accession>A0A0K0G5U9</accession>
<dbReference type="WBParaSite" id="SVE_2012500.1">
    <property type="protein sequence ID" value="SVE_2012500.1"/>
    <property type="gene ID" value="SVE_2012500"/>
</dbReference>
<feature type="transmembrane region" description="Helical" evidence="1">
    <location>
        <begin position="78"/>
        <end position="99"/>
    </location>
</feature>
<proteinExistence type="predicted"/>
<reference evidence="3" key="2">
    <citation type="submission" date="2015-08" db="UniProtKB">
        <authorList>
            <consortium name="WormBaseParasite"/>
        </authorList>
    </citation>
    <scope>IDENTIFICATION</scope>
</reference>
<keyword evidence="2" id="KW-1185">Reference proteome</keyword>
<keyword evidence="1" id="KW-0812">Transmembrane</keyword>
<feature type="transmembrane region" description="Helical" evidence="1">
    <location>
        <begin position="194"/>
        <end position="213"/>
    </location>
</feature>
<sequence>MVFLNLYVTFYILIVSTLAISINRSIANENINVDVDLVCQWILKFGNKTNRLALFIIAMENVLKLYFIKYSKKQYLHFLINILISLSYVLSVLWVHSIYSGEIEDSTNRMIHAILILISIILLIFCLIVNKFLRKRLIHISLSKKFQIRENIVLSQVLLSIAITTLCIQVFCGTVTDLLSQYALRIKIIHEYNFIYQTVGNSQIIIYLLWFLVTKLIIKIRRKLHQSNQINNVSDVYKNKEQERKMYFESYKKVWK</sequence>
<dbReference type="AlphaFoldDB" id="A0A0K0G5U9"/>
<feature type="transmembrane region" description="Helical" evidence="1">
    <location>
        <begin position="111"/>
        <end position="130"/>
    </location>
</feature>
<dbReference type="Proteomes" id="UP000035680">
    <property type="component" value="Unassembled WGS sequence"/>
</dbReference>
<protein>
    <submittedName>
        <fullName evidence="3">Serpentine receptor class gamma</fullName>
    </submittedName>
</protein>
<reference evidence="2" key="1">
    <citation type="submission" date="2014-07" db="EMBL/GenBank/DDBJ databases">
        <authorList>
            <person name="Martin A.A"/>
            <person name="De Silva N."/>
        </authorList>
    </citation>
    <scope>NUCLEOTIDE SEQUENCE</scope>
</reference>
<organism evidence="2 3">
    <name type="scientific">Strongyloides venezuelensis</name>
    <name type="common">Threadworm</name>
    <dbReference type="NCBI Taxonomy" id="75913"/>
    <lineage>
        <taxon>Eukaryota</taxon>
        <taxon>Metazoa</taxon>
        <taxon>Ecdysozoa</taxon>
        <taxon>Nematoda</taxon>
        <taxon>Chromadorea</taxon>
        <taxon>Rhabditida</taxon>
        <taxon>Tylenchina</taxon>
        <taxon>Panagrolaimomorpha</taxon>
        <taxon>Strongyloidoidea</taxon>
        <taxon>Strongyloididae</taxon>
        <taxon>Strongyloides</taxon>
    </lineage>
</organism>